<name>A0A174PZF9_FLAPL</name>
<accession>A0A174PZF9</accession>
<evidence type="ECO:0000313" key="1">
    <source>
        <dbReference type="EMBL" id="CUP63785.1"/>
    </source>
</evidence>
<proteinExistence type="predicted"/>
<sequence>MAAQFCATNGPLALELWLWSDWAKSSFPVPVSPQMSTGEVLAATR</sequence>
<organism evidence="1 2">
    <name type="scientific">Flavonifractor plautii</name>
    <name type="common">Fusobacterium plautii</name>
    <dbReference type="NCBI Taxonomy" id="292800"/>
    <lineage>
        <taxon>Bacteria</taxon>
        <taxon>Bacillati</taxon>
        <taxon>Bacillota</taxon>
        <taxon>Clostridia</taxon>
        <taxon>Eubacteriales</taxon>
        <taxon>Oscillospiraceae</taxon>
        <taxon>Flavonifractor</taxon>
    </lineage>
</organism>
<dbReference type="AlphaFoldDB" id="A0A174PZF9"/>
<gene>
    <name evidence="1" type="ORF">ERS852411_03400</name>
</gene>
<evidence type="ECO:0000313" key="2">
    <source>
        <dbReference type="Proteomes" id="UP000095746"/>
    </source>
</evidence>
<dbReference type="EMBL" id="CYZT01000432">
    <property type="protein sequence ID" value="CUP63785.1"/>
    <property type="molecule type" value="Genomic_DNA"/>
</dbReference>
<dbReference type="Proteomes" id="UP000095746">
    <property type="component" value="Unassembled WGS sequence"/>
</dbReference>
<protein>
    <submittedName>
        <fullName evidence="1">Uncharacterized protein</fullName>
    </submittedName>
</protein>
<reference evidence="1 2" key="1">
    <citation type="submission" date="2015-09" db="EMBL/GenBank/DDBJ databases">
        <authorList>
            <consortium name="Pathogen Informatics"/>
        </authorList>
    </citation>
    <scope>NUCLEOTIDE SEQUENCE [LARGE SCALE GENOMIC DNA]</scope>
    <source>
        <strain evidence="1 2">2789STDY5608854</strain>
    </source>
</reference>